<dbReference type="AlphaFoldDB" id="D5V1K5"/>
<evidence type="ECO:0000256" key="1">
    <source>
        <dbReference type="SAM" id="Coils"/>
    </source>
</evidence>
<dbReference type="eggNOG" id="COG1344">
    <property type="taxonomic scope" value="Bacteria"/>
</dbReference>
<accession>D5V1K5</accession>
<dbReference type="SUPFAM" id="SSF64518">
    <property type="entry name" value="Phase 1 flagellin"/>
    <property type="match status" value="1"/>
</dbReference>
<dbReference type="Gene3D" id="1.20.1330.10">
    <property type="entry name" value="f41 fragment of flagellin, N-terminal domain"/>
    <property type="match status" value="1"/>
</dbReference>
<reference evidence="3 4" key="1">
    <citation type="journal article" date="2010" name="Stand. Genomic Sci.">
        <title>Complete genome sequence of Arcobacter nitrofigilis type strain (CI).</title>
        <authorList>
            <person name="Pati A."/>
            <person name="Gronow S."/>
            <person name="Lapidus A."/>
            <person name="Copeland A."/>
            <person name="Glavina Del Rio T."/>
            <person name="Nolan M."/>
            <person name="Lucas S."/>
            <person name="Tice H."/>
            <person name="Cheng J.F."/>
            <person name="Han C."/>
            <person name="Chertkov O."/>
            <person name="Bruce D."/>
            <person name="Tapia R."/>
            <person name="Goodwin L."/>
            <person name="Pitluck S."/>
            <person name="Liolios K."/>
            <person name="Ivanova N."/>
            <person name="Mavromatis K."/>
            <person name="Chen A."/>
            <person name="Palaniappan K."/>
            <person name="Land M."/>
            <person name="Hauser L."/>
            <person name="Chang Y.J."/>
            <person name="Jeffries C.D."/>
            <person name="Detter J.C."/>
            <person name="Rohde M."/>
            <person name="Goker M."/>
            <person name="Bristow J."/>
            <person name="Eisen J.A."/>
            <person name="Markowitz V."/>
            <person name="Hugenholtz P."/>
            <person name="Klenk H.P."/>
            <person name="Kyrpides N.C."/>
        </authorList>
    </citation>
    <scope>NUCLEOTIDE SEQUENCE [LARGE SCALE GENOMIC DNA]</scope>
    <source>
        <strain evidence="4">ATCC 33309 / DSM 7299 / CCUG 15893 / LMG 7604 / NCTC 12251 / CI</strain>
    </source>
</reference>
<dbReference type="InterPro" id="IPR001029">
    <property type="entry name" value="Flagellin_N"/>
</dbReference>
<dbReference type="EMBL" id="CP001999">
    <property type="protein sequence ID" value="ADG93439.1"/>
    <property type="molecule type" value="Genomic_DNA"/>
</dbReference>
<evidence type="ECO:0000259" key="2">
    <source>
        <dbReference type="Pfam" id="PF00669"/>
    </source>
</evidence>
<dbReference type="Pfam" id="PF00669">
    <property type="entry name" value="Flagellin_N"/>
    <property type="match status" value="1"/>
</dbReference>
<dbReference type="STRING" id="572480.Arnit_1785"/>
<dbReference type="KEGG" id="ant:Arnit_1785"/>
<dbReference type="RefSeq" id="WP_013135584.1">
    <property type="nucleotide sequence ID" value="NC_014166.1"/>
</dbReference>
<name>D5V1K5_ARCNC</name>
<gene>
    <name evidence="3" type="ordered locus">Arnit_1785</name>
</gene>
<feature type="coiled-coil region" evidence="1">
    <location>
        <begin position="107"/>
        <end position="134"/>
    </location>
</feature>
<dbReference type="GO" id="GO:0005198">
    <property type="term" value="F:structural molecule activity"/>
    <property type="evidence" value="ECO:0007669"/>
    <property type="project" value="InterPro"/>
</dbReference>
<protein>
    <recommendedName>
        <fullName evidence="2">Flagellin N-terminal domain-containing protein</fullName>
    </recommendedName>
</protein>
<feature type="domain" description="Flagellin N-terminal" evidence="2">
    <location>
        <begin position="36"/>
        <end position="135"/>
    </location>
</feature>
<sequence>MDVNNLASVSNVAVNNVPKQYVDKARFNGSVNAVDNEDALKVSIHEVYNKKRDELSHSLRNLNEGIAITQISMNSLSKQQDNLKNIGNALVKLDSSGDYENKRFETAEEISNQLNNYNQEAEKAKFNKKLLLDDQYGDEIINVVTQEKDFKITGVNTKEISQTFVNSLQSNTLSSSEDVNTALENLDEALKKSETFTNNFSKMNSEMKQVARGTLNEQINLLKENSKLKDLSFGSDFNNFSKTNITSQLGNLAASQAHIIQEQTSKLLG</sequence>
<keyword evidence="4" id="KW-1185">Reference proteome</keyword>
<organism evidence="3 4">
    <name type="scientific">Arcobacter nitrofigilis (strain ATCC 33309 / DSM 7299 / CCUG 15893 / LMG 7604 / NCTC 12251 / CI)</name>
    <name type="common">Campylobacter nitrofigilis</name>
    <dbReference type="NCBI Taxonomy" id="572480"/>
    <lineage>
        <taxon>Bacteria</taxon>
        <taxon>Pseudomonadati</taxon>
        <taxon>Campylobacterota</taxon>
        <taxon>Epsilonproteobacteria</taxon>
        <taxon>Campylobacterales</taxon>
        <taxon>Arcobacteraceae</taxon>
        <taxon>Arcobacter</taxon>
    </lineage>
</organism>
<keyword evidence="1" id="KW-0175">Coiled coil</keyword>
<dbReference type="Proteomes" id="UP000000939">
    <property type="component" value="Chromosome"/>
</dbReference>
<evidence type="ECO:0000313" key="3">
    <source>
        <dbReference type="EMBL" id="ADG93439.1"/>
    </source>
</evidence>
<evidence type="ECO:0000313" key="4">
    <source>
        <dbReference type="Proteomes" id="UP000000939"/>
    </source>
</evidence>
<proteinExistence type="predicted"/>
<dbReference type="OrthoDB" id="5365400at2"/>
<dbReference type="HOGENOM" id="CLU_1033064_0_0_7"/>